<sequence>MNSEVHKMYKEIPPTSSTCSKTTPNTLPMLTEHFSVGKGGKIFTD</sequence>
<accession>A0A0E9QDP3</accession>
<evidence type="ECO:0000256" key="1">
    <source>
        <dbReference type="SAM" id="MobiDB-lite"/>
    </source>
</evidence>
<dbReference type="AlphaFoldDB" id="A0A0E9QDP3"/>
<evidence type="ECO:0000313" key="2">
    <source>
        <dbReference type="EMBL" id="JAH14632.1"/>
    </source>
</evidence>
<feature type="compositionally biased region" description="Basic and acidic residues" evidence="1">
    <location>
        <begin position="1"/>
        <end position="10"/>
    </location>
</feature>
<reference evidence="2" key="2">
    <citation type="journal article" date="2015" name="Fish Shellfish Immunol.">
        <title>Early steps in the European eel (Anguilla anguilla)-Vibrio vulnificus interaction in the gills: Role of the RtxA13 toxin.</title>
        <authorList>
            <person name="Callol A."/>
            <person name="Pajuelo D."/>
            <person name="Ebbesson L."/>
            <person name="Teles M."/>
            <person name="MacKenzie S."/>
            <person name="Amaro C."/>
        </authorList>
    </citation>
    <scope>NUCLEOTIDE SEQUENCE</scope>
</reference>
<name>A0A0E9QDP3_ANGAN</name>
<organism evidence="2">
    <name type="scientific">Anguilla anguilla</name>
    <name type="common">European freshwater eel</name>
    <name type="synonym">Muraena anguilla</name>
    <dbReference type="NCBI Taxonomy" id="7936"/>
    <lineage>
        <taxon>Eukaryota</taxon>
        <taxon>Metazoa</taxon>
        <taxon>Chordata</taxon>
        <taxon>Craniata</taxon>
        <taxon>Vertebrata</taxon>
        <taxon>Euteleostomi</taxon>
        <taxon>Actinopterygii</taxon>
        <taxon>Neopterygii</taxon>
        <taxon>Teleostei</taxon>
        <taxon>Anguilliformes</taxon>
        <taxon>Anguillidae</taxon>
        <taxon>Anguilla</taxon>
    </lineage>
</organism>
<feature type="compositionally biased region" description="Low complexity" evidence="1">
    <location>
        <begin position="13"/>
        <end position="24"/>
    </location>
</feature>
<reference evidence="2" key="1">
    <citation type="submission" date="2014-11" db="EMBL/GenBank/DDBJ databases">
        <authorList>
            <person name="Amaro Gonzalez C."/>
        </authorList>
    </citation>
    <scope>NUCLEOTIDE SEQUENCE</scope>
</reference>
<feature type="region of interest" description="Disordered" evidence="1">
    <location>
        <begin position="1"/>
        <end position="24"/>
    </location>
</feature>
<proteinExistence type="predicted"/>
<protein>
    <submittedName>
        <fullName evidence="2">Uncharacterized protein</fullName>
    </submittedName>
</protein>
<dbReference type="EMBL" id="GBXM01093945">
    <property type="protein sequence ID" value="JAH14632.1"/>
    <property type="molecule type" value="Transcribed_RNA"/>
</dbReference>